<dbReference type="InterPro" id="IPR050743">
    <property type="entry name" value="2-oxoacid_DH_E2_comp"/>
</dbReference>
<feature type="non-terminal residue" evidence="6">
    <location>
        <position position="109"/>
    </location>
</feature>
<feature type="region of interest" description="Disordered" evidence="4">
    <location>
        <begin position="77"/>
        <end position="109"/>
    </location>
</feature>
<dbReference type="SUPFAM" id="SSF51230">
    <property type="entry name" value="Single hybrid motif"/>
    <property type="match status" value="1"/>
</dbReference>
<dbReference type="GO" id="GO:0016407">
    <property type="term" value="F:acetyltransferase activity"/>
    <property type="evidence" value="ECO:0007669"/>
    <property type="project" value="TreeGrafter"/>
</dbReference>
<dbReference type="Pfam" id="PF00364">
    <property type="entry name" value="Biotin_lipoyl"/>
    <property type="match status" value="1"/>
</dbReference>
<feature type="compositionally biased region" description="Low complexity" evidence="4">
    <location>
        <begin position="77"/>
        <end position="90"/>
    </location>
</feature>
<evidence type="ECO:0000256" key="2">
    <source>
        <dbReference type="ARBA" id="ARBA00022679"/>
    </source>
</evidence>
<dbReference type="PANTHER" id="PTHR43178:SF5">
    <property type="entry name" value="LIPOAMIDE ACYLTRANSFERASE COMPONENT OF BRANCHED-CHAIN ALPHA-KETO ACID DEHYDROGENASE COMPLEX, MITOCHONDRIAL"/>
    <property type="match status" value="1"/>
</dbReference>
<dbReference type="CDD" id="cd06849">
    <property type="entry name" value="lipoyl_domain"/>
    <property type="match status" value="1"/>
</dbReference>
<dbReference type="GO" id="GO:0031405">
    <property type="term" value="F:lipoic acid binding"/>
    <property type="evidence" value="ECO:0007669"/>
    <property type="project" value="TreeGrafter"/>
</dbReference>
<evidence type="ECO:0000256" key="4">
    <source>
        <dbReference type="SAM" id="MobiDB-lite"/>
    </source>
</evidence>
<evidence type="ECO:0000256" key="1">
    <source>
        <dbReference type="ARBA" id="ARBA00001938"/>
    </source>
</evidence>
<dbReference type="AlphaFoldDB" id="A0A382ZMZ6"/>
<sequence length="109" mass="11361">MATEVKVPALGESITSGILVTWLVKEGEYVNRGDLLYELETDKITSEAPAEVAGTISLKAVEGDEVSIGQAVAIIDEAAEAPAEGDAPVPVDEPEEETETEEPEPAPAA</sequence>
<name>A0A382ZMZ6_9ZZZZ</name>
<gene>
    <name evidence="6" type="ORF">METZ01_LOCUS449781</name>
</gene>
<dbReference type="Gene3D" id="2.40.50.100">
    <property type="match status" value="1"/>
</dbReference>
<evidence type="ECO:0000313" key="6">
    <source>
        <dbReference type="EMBL" id="SVD96927.1"/>
    </source>
</evidence>
<keyword evidence="3" id="KW-0012">Acyltransferase</keyword>
<evidence type="ECO:0000256" key="3">
    <source>
        <dbReference type="ARBA" id="ARBA00023315"/>
    </source>
</evidence>
<reference evidence="6" key="1">
    <citation type="submission" date="2018-05" db="EMBL/GenBank/DDBJ databases">
        <authorList>
            <person name="Lanie J.A."/>
            <person name="Ng W.-L."/>
            <person name="Kazmierczak K.M."/>
            <person name="Andrzejewski T.M."/>
            <person name="Davidsen T.M."/>
            <person name="Wayne K.J."/>
            <person name="Tettelin H."/>
            <person name="Glass J.I."/>
            <person name="Rusch D."/>
            <person name="Podicherti R."/>
            <person name="Tsui H.-C.T."/>
            <person name="Winkler M.E."/>
        </authorList>
    </citation>
    <scope>NUCLEOTIDE SEQUENCE</scope>
</reference>
<dbReference type="GO" id="GO:0005737">
    <property type="term" value="C:cytoplasm"/>
    <property type="evidence" value="ECO:0007669"/>
    <property type="project" value="TreeGrafter"/>
</dbReference>
<feature type="compositionally biased region" description="Acidic residues" evidence="4">
    <location>
        <begin position="92"/>
        <end position="109"/>
    </location>
</feature>
<dbReference type="PANTHER" id="PTHR43178">
    <property type="entry name" value="DIHYDROLIPOAMIDE ACETYLTRANSFERASE COMPONENT OF PYRUVATE DEHYDROGENASE COMPLEX"/>
    <property type="match status" value="1"/>
</dbReference>
<accession>A0A382ZMZ6</accession>
<feature type="domain" description="Lipoyl-binding" evidence="5">
    <location>
        <begin position="2"/>
        <end position="76"/>
    </location>
</feature>
<evidence type="ECO:0000259" key="5">
    <source>
        <dbReference type="PROSITE" id="PS50968"/>
    </source>
</evidence>
<comment type="cofactor">
    <cofactor evidence="1">
        <name>(R)-lipoate</name>
        <dbReference type="ChEBI" id="CHEBI:83088"/>
    </cofactor>
</comment>
<organism evidence="6">
    <name type="scientific">marine metagenome</name>
    <dbReference type="NCBI Taxonomy" id="408172"/>
    <lineage>
        <taxon>unclassified sequences</taxon>
        <taxon>metagenomes</taxon>
        <taxon>ecological metagenomes</taxon>
    </lineage>
</organism>
<dbReference type="EMBL" id="UINC01185297">
    <property type="protein sequence ID" value="SVD96927.1"/>
    <property type="molecule type" value="Genomic_DNA"/>
</dbReference>
<proteinExistence type="predicted"/>
<dbReference type="InterPro" id="IPR000089">
    <property type="entry name" value="Biotin_lipoyl"/>
</dbReference>
<dbReference type="PROSITE" id="PS50968">
    <property type="entry name" value="BIOTINYL_LIPOYL"/>
    <property type="match status" value="1"/>
</dbReference>
<dbReference type="InterPro" id="IPR011053">
    <property type="entry name" value="Single_hybrid_motif"/>
</dbReference>
<keyword evidence="2" id="KW-0808">Transferase</keyword>
<protein>
    <recommendedName>
        <fullName evidence="5">Lipoyl-binding domain-containing protein</fullName>
    </recommendedName>
</protein>